<sequence>MRLDGFVIPEDGNMADARDIACALGARDEARRIGNVLRQVARAGVRRVAICANGCTDGTVAEARRVSDTLGLELTVVEFAQALGHDAPRAIAAMEAWRRWPDSTAVFMMDADWQGGFGPMLADFLEDALRHPGAITGVWGRVRAAEIDRHWHRLVCRAGAPPLLRPFLLPHFIPLSVFLRVSPRFVASPGLFFALTRREGIPWRVYEAWDGRLMGNPSREAGAQATVLDLLREDARAAEIALFSGSSHPPPLWPGRRDWRAVEAWMSCIRGPNLRRRHHDLV</sequence>
<dbReference type="Gene3D" id="3.90.550.10">
    <property type="entry name" value="Spore Coat Polysaccharide Biosynthesis Protein SpsA, Chain A"/>
    <property type="match status" value="1"/>
</dbReference>
<evidence type="ECO:0008006" key="3">
    <source>
        <dbReference type="Google" id="ProtNLM"/>
    </source>
</evidence>
<dbReference type="HOGENOM" id="CLU_985657_0_0_9"/>
<protein>
    <recommendedName>
        <fullName evidence="3">Glycosyl transferase family 2</fullName>
    </recommendedName>
</protein>
<proteinExistence type="predicted"/>
<evidence type="ECO:0000313" key="1">
    <source>
        <dbReference type="EMBL" id="AEJ42209.1"/>
    </source>
</evidence>
<dbReference type="AlphaFoldDB" id="F8IJM0"/>
<dbReference type="PATRIC" id="fig|1048834.4.peg.220"/>
<dbReference type="KEGG" id="aad:TC41_0234"/>
<reference evidence="2" key="2">
    <citation type="submission" date="2011-06" db="EMBL/GenBank/DDBJ databases">
        <title>The complete genome sequence of Alicyclobacillus acidocaldarius sp. Tc-4-1.</title>
        <authorList>
            <person name="Chen Y."/>
            <person name="He Y."/>
            <person name="Dong Z."/>
            <person name="Hu S."/>
        </authorList>
    </citation>
    <scope>NUCLEOTIDE SEQUENCE [LARGE SCALE GENOMIC DNA]</scope>
    <source>
        <strain evidence="2">Tc-4-1</strain>
    </source>
</reference>
<dbReference type="Proteomes" id="UP000000292">
    <property type="component" value="Chromosome"/>
</dbReference>
<accession>F8IJM0</accession>
<organism evidence="1 2">
    <name type="scientific">Alicyclobacillus acidocaldarius (strain Tc-4-1)</name>
    <name type="common">Bacillus acidocaldarius</name>
    <dbReference type="NCBI Taxonomy" id="1048834"/>
    <lineage>
        <taxon>Bacteria</taxon>
        <taxon>Bacillati</taxon>
        <taxon>Bacillota</taxon>
        <taxon>Bacilli</taxon>
        <taxon>Bacillales</taxon>
        <taxon>Alicyclobacillaceae</taxon>
        <taxon>Alicyclobacillus</taxon>
    </lineage>
</organism>
<reference evidence="1 2" key="1">
    <citation type="journal article" date="2011" name="J. Bacteriol.">
        <title>Complete Genome Sequence of Alicyclobacillus acidocaldarius Strain Tc-4-1.</title>
        <authorList>
            <person name="Chen Y."/>
            <person name="He Y."/>
            <person name="Zhang B."/>
            <person name="Yang J."/>
            <person name="Li W."/>
            <person name="Dong Z."/>
            <person name="Hu S."/>
        </authorList>
    </citation>
    <scope>NUCLEOTIDE SEQUENCE [LARGE SCALE GENOMIC DNA]</scope>
    <source>
        <strain evidence="1 2">Tc-4-1</strain>
    </source>
</reference>
<dbReference type="InterPro" id="IPR029044">
    <property type="entry name" value="Nucleotide-diphossugar_trans"/>
</dbReference>
<dbReference type="SUPFAM" id="SSF53448">
    <property type="entry name" value="Nucleotide-diphospho-sugar transferases"/>
    <property type="match status" value="1"/>
</dbReference>
<gene>
    <name evidence="1" type="ordered locus">TC41_0234</name>
</gene>
<name>F8IJM0_ALIAT</name>
<dbReference type="EMBL" id="CP002902">
    <property type="protein sequence ID" value="AEJ42209.1"/>
    <property type="molecule type" value="Genomic_DNA"/>
</dbReference>
<evidence type="ECO:0000313" key="2">
    <source>
        <dbReference type="Proteomes" id="UP000000292"/>
    </source>
</evidence>